<name>A0A6A4GTB9_9AGAR</name>
<dbReference type="EMBL" id="ML769744">
    <property type="protein sequence ID" value="KAE9388435.1"/>
    <property type="molecule type" value="Genomic_DNA"/>
</dbReference>
<sequence length="136" mass="15652">MYQFAGNDNTLHGLSFEDPTSPMLPSQTLLTRPGPESQMNPNEQDGILKEAFWKSEDFAVPMREIEVRKAAKKAPQTDHRRKWQWKFKQQASRELQKLSILWPNKMFGIKDDIRGVGSIGFFGQVTKQMSIELVVN</sequence>
<accession>A0A6A4GTB9</accession>
<evidence type="ECO:0000313" key="2">
    <source>
        <dbReference type="EMBL" id="KAE9388435.1"/>
    </source>
</evidence>
<organism evidence="2 3">
    <name type="scientific">Gymnopus androsaceus JB14</name>
    <dbReference type="NCBI Taxonomy" id="1447944"/>
    <lineage>
        <taxon>Eukaryota</taxon>
        <taxon>Fungi</taxon>
        <taxon>Dikarya</taxon>
        <taxon>Basidiomycota</taxon>
        <taxon>Agaricomycotina</taxon>
        <taxon>Agaricomycetes</taxon>
        <taxon>Agaricomycetidae</taxon>
        <taxon>Agaricales</taxon>
        <taxon>Marasmiineae</taxon>
        <taxon>Omphalotaceae</taxon>
        <taxon>Gymnopus</taxon>
    </lineage>
</organism>
<reference evidence="2" key="1">
    <citation type="journal article" date="2019" name="Environ. Microbiol.">
        <title>Fungal ecological strategies reflected in gene transcription - a case study of two litter decomposers.</title>
        <authorList>
            <person name="Barbi F."/>
            <person name="Kohler A."/>
            <person name="Barry K."/>
            <person name="Baskaran P."/>
            <person name="Daum C."/>
            <person name="Fauchery L."/>
            <person name="Ihrmark K."/>
            <person name="Kuo A."/>
            <person name="LaButti K."/>
            <person name="Lipzen A."/>
            <person name="Morin E."/>
            <person name="Grigoriev I.V."/>
            <person name="Henrissat B."/>
            <person name="Lindahl B."/>
            <person name="Martin F."/>
        </authorList>
    </citation>
    <scope>NUCLEOTIDE SEQUENCE</scope>
    <source>
        <strain evidence="2">JB14</strain>
    </source>
</reference>
<dbReference type="Proteomes" id="UP000799118">
    <property type="component" value="Unassembled WGS sequence"/>
</dbReference>
<proteinExistence type="predicted"/>
<dbReference type="AlphaFoldDB" id="A0A6A4GTB9"/>
<protein>
    <submittedName>
        <fullName evidence="2">Uncharacterized protein</fullName>
    </submittedName>
</protein>
<feature type="compositionally biased region" description="Polar residues" evidence="1">
    <location>
        <begin position="1"/>
        <end position="12"/>
    </location>
</feature>
<gene>
    <name evidence="2" type="ORF">BT96DRAFT_947625</name>
</gene>
<keyword evidence="3" id="KW-1185">Reference proteome</keyword>
<feature type="region of interest" description="Disordered" evidence="1">
    <location>
        <begin position="1"/>
        <end position="43"/>
    </location>
</feature>
<evidence type="ECO:0000313" key="3">
    <source>
        <dbReference type="Proteomes" id="UP000799118"/>
    </source>
</evidence>
<evidence type="ECO:0000256" key="1">
    <source>
        <dbReference type="SAM" id="MobiDB-lite"/>
    </source>
</evidence>